<sequence precursor="true">MRNRRHWMVAVLGLVAWGALATGSGSFAQAADEQRIVEQATASLHETMTLSVKRIPESLLEDAEAVAIIPNVIKVGLVAGVQRGRGVVLIRDQERHFGLPRFVSITGGSVGWQIGAQSTDFVLVFKSKKSVAGLLEGKFTIGADAAAAAGPVGRRAGAGTDLELKAEIYSYSRSRGLFAGVSLDGSVIQLEPQMEMNFYRPGPGGMPTPAPEAAVKLLETLSKYTSAADHVVAAEGAPLLPVDPTQRIEAVRGELARSVAQLNTIVDESWKRYLAMPAEVYEAGKAPTPEALAVTLQRFDAVARDPQYRRLNERLEFRATLELLHEYSATLSEVGHGKLSLPPPPAAIQLPLQR</sequence>
<dbReference type="AlphaFoldDB" id="A0A517YE36"/>
<evidence type="ECO:0000313" key="3">
    <source>
        <dbReference type="EMBL" id="QDU28493.1"/>
    </source>
</evidence>
<dbReference type="KEGG" id="aagg:ETAA8_35940"/>
<dbReference type="EMBL" id="CP036274">
    <property type="protein sequence ID" value="QDU28493.1"/>
    <property type="molecule type" value="Genomic_DNA"/>
</dbReference>
<feature type="domain" description="Ysc84 actin-binding" evidence="2">
    <location>
        <begin position="106"/>
        <end position="201"/>
    </location>
</feature>
<gene>
    <name evidence="3" type="ORF">ETAA8_35940</name>
</gene>
<name>A0A517YE36_9BACT</name>
<reference evidence="3 4" key="1">
    <citation type="submission" date="2019-02" db="EMBL/GenBank/DDBJ databases">
        <title>Deep-cultivation of Planctomycetes and their phenomic and genomic characterization uncovers novel biology.</title>
        <authorList>
            <person name="Wiegand S."/>
            <person name="Jogler M."/>
            <person name="Boedeker C."/>
            <person name="Pinto D."/>
            <person name="Vollmers J."/>
            <person name="Rivas-Marin E."/>
            <person name="Kohn T."/>
            <person name="Peeters S.H."/>
            <person name="Heuer A."/>
            <person name="Rast P."/>
            <person name="Oberbeckmann S."/>
            <person name="Bunk B."/>
            <person name="Jeske O."/>
            <person name="Meyerdierks A."/>
            <person name="Storesund J.E."/>
            <person name="Kallscheuer N."/>
            <person name="Luecker S."/>
            <person name="Lage O.M."/>
            <person name="Pohl T."/>
            <person name="Merkel B.J."/>
            <person name="Hornburger P."/>
            <person name="Mueller R.-W."/>
            <person name="Bruemmer F."/>
            <person name="Labrenz M."/>
            <person name="Spormann A.M."/>
            <person name="Op den Camp H."/>
            <person name="Overmann J."/>
            <person name="Amann R."/>
            <person name="Jetten M.S.M."/>
            <person name="Mascher T."/>
            <person name="Medema M.H."/>
            <person name="Devos D.P."/>
            <person name="Kaster A.-K."/>
            <person name="Ovreas L."/>
            <person name="Rohde M."/>
            <person name="Galperin M.Y."/>
            <person name="Jogler C."/>
        </authorList>
    </citation>
    <scope>NUCLEOTIDE SEQUENCE [LARGE SCALE GENOMIC DNA]</scope>
    <source>
        <strain evidence="3 4">ETA_A8</strain>
    </source>
</reference>
<dbReference type="GO" id="GO:0035091">
    <property type="term" value="F:phosphatidylinositol binding"/>
    <property type="evidence" value="ECO:0007669"/>
    <property type="project" value="TreeGrafter"/>
</dbReference>
<dbReference type="Proteomes" id="UP000315017">
    <property type="component" value="Chromosome"/>
</dbReference>
<dbReference type="InterPro" id="IPR051702">
    <property type="entry name" value="SH3_domain_YSC84-like"/>
</dbReference>
<dbReference type="PANTHER" id="PTHR15629:SF2">
    <property type="entry name" value="SH3 DOMAIN-CONTAINING YSC84-LIKE PROTEIN 1"/>
    <property type="match status" value="1"/>
</dbReference>
<evidence type="ECO:0000259" key="2">
    <source>
        <dbReference type="Pfam" id="PF04366"/>
    </source>
</evidence>
<accession>A0A517YE36</accession>
<feature type="signal peptide" evidence="1">
    <location>
        <begin position="1"/>
        <end position="21"/>
    </location>
</feature>
<evidence type="ECO:0000256" key="1">
    <source>
        <dbReference type="SAM" id="SignalP"/>
    </source>
</evidence>
<feature type="chain" id="PRO_5022193726" description="Ysc84 actin-binding domain-containing protein" evidence="1">
    <location>
        <begin position="22"/>
        <end position="354"/>
    </location>
</feature>
<dbReference type="Pfam" id="PF04366">
    <property type="entry name" value="Ysc84"/>
    <property type="match status" value="1"/>
</dbReference>
<dbReference type="CDD" id="cd11524">
    <property type="entry name" value="SYLF"/>
    <property type="match status" value="1"/>
</dbReference>
<evidence type="ECO:0000313" key="4">
    <source>
        <dbReference type="Proteomes" id="UP000315017"/>
    </source>
</evidence>
<keyword evidence="4" id="KW-1185">Reference proteome</keyword>
<dbReference type="RefSeq" id="WP_145090883.1">
    <property type="nucleotide sequence ID" value="NZ_CP036274.1"/>
</dbReference>
<dbReference type="InterPro" id="IPR007461">
    <property type="entry name" value="Ysc84_actin-binding"/>
</dbReference>
<keyword evidence="1" id="KW-0732">Signal</keyword>
<dbReference type="OrthoDB" id="9782434at2"/>
<dbReference type="PROSITE" id="PS51318">
    <property type="entry name" value="TAT"/>
    <property type="match status" value="1"/>
</dbReference>
<dbReference type="InterPro" id="IPR006311">
    <property type="entry name" value="TAT_signal"/>
</dbReference>
<proteinExistence type="predicted"/>
<protein>
    <recommendedName>
        <fullName evidence="2">Ysc84 actin-binding domain-containing protein</fullName>
    </recommendedName>
</protein>
<organism evidence="3 4">
    <name type="scientific">Anatilimnocola aggregata</name>
    <dbReference type="NCBI Taxonomy" id="2528021"/>
    <lineage>
        <taxon>Bacteria</taxon>
        <taxon>Pseudomonadati</taxon>
        <taxon>Planctomycetota</taxon>
        <taxon>Planctomycetia</taxon>
        <taxon>Pirellulales</taxon>
        <taxon>Pirellulaceae</taxon>
        <taxon>Anatilimnocola</taxon>
    </lineage>
</organism>
<dbReference type="PANTHER" id="PTHR15629">
    <property type="entry name" value="SH3YL1 PROTEIN"/>
    <property type="match status" value="1"/>
</dbReference>